<organism evidence="2 3">
    <name type="scientific">Polyporus arcularius HHB13444</name>
    <dbReference type="NCBI Taxonomy" id="1314778"/>
    <lineage>
        <taxon>Eukaryota</taxon>
        <taxon>Fungi</taxon>
        <taxon>Dikarya</taxon>
        <taxon>Basidiomycota</taxon>
        <taxon>Agaricomycotina</taxon>
        <taxon>Agaricomycetes</taxon>
        <taxon>Polyporales</taxon>
        <taxon>Polyporaceae</taxon>
        <taxon>Polyporus</taxon>
    </lineage>
</organism>
<feature type="region of interest" description="Disordered" evidence="1">
    <location>
        <begin position="120"/>
        <end position="155"/>
    </location>
</feature>
<feature type="region of interest" description="Disordered" evidence="1">
    <location>
        <begin position="273"/>
        <end position="486"/>
    </location>
</feature>
<sequence length="486" mass="54265">MHGSGLQPASTLDIPLTHWGNTLSRASRLSASPLDFDWSTDETTSPSLILTDSPSPTVRAARFRAQAAADVAATAEAVDTLQDGSQQVQEEMGRELDVLYARKDDHSDDGTDYFAFFSTPPIPFDPTPRPARANPGPDSLQHEEEGRLVPPDTRLEQTDVRPVLNQPAPDGDPRAFFHDQNRNARKRLWLGSPDPEDALRARRRLRRSNISPTEERREMVYNMEYGDGNPWESERRGREARSNTISDGPNCVFAPVTASTPTQLVRTMVDLSLASGHGPSSRTLSTTTSRAERSLAALPQSTPARDLERDPAPARAPEEASHGMNVDPRDGSPDEQRNTPRPDKGKGRARAQSQDPEEDAEEEEHSLEDPAEWSAAELQEARQLSMRHAQNTRTNARPGEYSRAPSQSLGAGPSGARNSYDQYDETRWDERRNLRDEPTSRYPPTREERAEYTMRYRDAPRADLTRTTSRLRDVPGERADARDGRE</sequence>
<dbReference type="EMBL" id="ML213116">
    <property type="protein sequence ID" value="TFK77817.1"/>
    <property type="molecule type" value="Genomic_DNA"/>
</dbReference>
<feature type="compositionally biased region" description="Basic and acidic residues" evidence="1">
    <location>
        <begin position="232"/>
        <end position="241"/>
    </location>
</feature>
<dbReference type="InParanoid" id="A0A5C3NM92"/>
<protein>
    <submittedName>
        <fullName evidence="2">Uncharacterized protein</fullName>
    </submittedName>
</protein>
<reference evidence="2 3" key="1">
    <citation type="journal article" date="2019" name="Nat. Ecol. Evol.">
        <title>Megaphylogeny resolves global patterns of mushroom evolution.</title>
        <authorList>
            <person name="Varga T."/>
            <person name="Krizsan K."/>
            <person name="Foldi C."/>
            <person name="Dima B."/>
            <person name="Sanchez-Garcia M."/>
            <person name="Sanchez-Ramirez S."/>
            <person name="Szollosi G.J."/>
            <person name="Szarkandi J.G."/>
            <person name="Papp V."/>
            <person name="Albert L."/>
            <person name="Andreopoulos W."/>
            <person name="Angelini C."/>
            <person name="Antonin V."/>
            <person name="Barry K.W."/>
            <person name="Bougher N.L."/>
            <person name="Buchanan P."/>
            <person name="Buyck B."/>
            <person name="Bense V."/>
            <person name="Catcheside P."/>
            <person name="Chovatia M."/>
            <person name="Cooper J."/>
            <person name="Damon W."/>
            <person name="Desjardin D."/>
            <person name="Finy P."/>
            <person name="Geml J."/>
            <person name="Haridas S."/>
            <person name="Hughes K."/>
            <person name="Justo A."/>
            <person name="Karasinski D."/>
            <person name="Kautmanova I."/>
            <person name="Kiss B."/>
            <person name="Kocsube S."/>
            <person name="Kotiranta H."/>
            <person name="LaButti K.M."/>
            <person name="Lechner B.E."/>
            <person name="Liimatainen K."/>
            <person name="Lipzen A."/>
            <person name="Lukacs Z."/>
            <person name="Mihaltcheva S."/>
            <person name="Morgado L.N."/>
            <person name="Niskanen T."/>
            <person name="Noordeloos M.E."/>
            <person name="Ohm R.A."/>
            <person name="Ortiz-Santana B."/>
            <person name="Ovrebo C."/>
            <person name="Racz N."/>
            <person name="Riley R."/>
            <person name="Savchenko A."/>
            <person name="Shiryaev A."/>
            <person name="Soop K."/>
            <person name="Spirin V."/>
            <person name="Szebenyi C."/>
            <person name="Tomsovsky M."/>
            <person name="Tulloss R.E."/>
            <person name="Uehling J."/>
            <person name="Grigoriev I.V."/>
            <person name="Vagvolgyi C."/>
            <person name="Papp T."/>
            <person name="Martin F.M."/>
            <person name="Miettinen O."/>
            <person name="Hibbett D.S."/>
            <person name="Nagy L.G."/>
        </authorList>
    </citation>
    <scope>NUCLEOTIDE SEQUENCE [LARGE SCALE GENOMIC DNA]</scope>
    <source>
        <strain evidence="2 3">HHB13444</strain>
    </source>
</reference>
<feature type="compositionally biased region" description="Low complexity" evidence="1">
    <location>
        <begin position="280"/>
        <end position="297"/>
    </location>
</feature>
<feature type="region of interest" description="Disordered" evidence="1">
    <location>
        <begin position="218"/>
        <end position="255"/>
    </location>
</feature>
<feature type="compositionally biased region" description="Basic and acidic residues" evidence="1">
    <location>
        <begin position="424"/>
        <end position="486"/>
    </location>
</feature>
<feature type="non-terminal residue" evidence="2">
    <location>
        <position position="486"/>
    </location>
</feature>
<evidence type="ECO:0000313" key="2">
    <source>
        <dbReference type="EMBL" id="TFK77817.1"/>
    </source>
</evidence>
<feature type="compositionally biased region" description="Basic and acidic residues" evidence="1">
    <location>
        <begin position="305"/>
        <end position="346"/>
    </location>
</feature>
<evidence type="ECO:0000256" key="1">
    <source>
        <dbReference type="SAM" id="MobiDB-lite"/>
    </source>
</evidence>
<proteinExistence type="predicted"/>
<name>A0A5C3NM92_9APHY</name>
<feature type="compositionally biased region" description="Acidic residues" evidence="1">
    <location>
        <begin position="355"/>
        <end position="371"/>
    </location>
</feature>
<gene>
    <name evidence="2" type="ORF">K466DRAFT_571242</name>
</gene>
<feature type="compositionally biased region" description="Pro residues" evidence="1">
    <location>
        <begin position="120"/>
        <end position="129"/>
    </location>
</feature>
<evidence type="ECO:0000313" key="3">
    <source>
        <dbReference type="Proteomes" id="UP000308197"/>
    </source>
</evidence>
<keyword evidence="3" id="KW-1185">Reference proteome</keyword>
<feature type="compositionally biased region" description="Basic and acidic residues" evidence="1">
    <location>
        <begin position="140"/>
        <end position="155"/>
    </location>
</feature>
<accession>A0A5C3NM92</accession>
<dbReference type="AlphaFoldDB" id="A0A5C3NM92"/>
<dbReference type="Proteomes" id="UP000308197">
    <property type="component" value="Unassembled WGS sequence"/>
</dbReference>